<comment type="similarity">
    <text evidence="3">Belongs to the peptidase M50B family.</text>
</comment>
<dbReference type="eggNOG" id="COG1994">
    <property type="taxonomic scope" value="Bacteria"/>
</dbReference>
<protein>
    <submittedName>
        <fullName evidence="13">Peptidase M50</fullName>
    </submittedName>
</protein>
<dbReference type="GO" id="GO:0008233">
    <property type="term" value="F:peptidase activity"/>
    <property type="evidence" value="ECO:0007669"/>
    <property type="project" value="UniProtKB-KW"/>
</dbReference>
<keyword evidence="7" id="KW-0809">Transit peptide</keyword>
<accession>Q01W43</accession>
<evidence type="ECO:0000256" key="4">
    <source>
        <dbReference type="ARBA" id="ARBA00022670"/>
    </source>
</evidence>
<evidence type="ECO:0000256" key="11">
    <source>
        <dbReference type="SAM" id="Phobius"/>
    </source>
</evidence>
<keyword evidence="6" id="KW-0378">Hydrolase</keyword>
<proteinExistence type="inferred from homology"/>
<feature type="transmembrane region" description="Helical" evidence="11">
    <location>
        <begin position="34"/>
        <end position="55"/>
    </location>
</feature>
<dbReference type="GO" id="GO:0016020">
    <property type="term" value="C:membrane"/>
    <property type="evidence" value="ECO:0007669"/>
    <property type="project" value="UniProtKB-SubCell"/>
</dbReference>
<feature type="region of interest" description="Disordered" evidence="10">
    <location>
        <begin position="1"/>
        <end position="25"/>
    </location>
</feature>
<evidence type="ECO:0000256" key="9">
    <source>
        <dbReference type="ARBA" id="ARBA00023136"/>
    </source>
</evidence>
<evidence type="ECO:0000256" key="3">
    <source>
        <dbReference type="ARBA" id="ARBA00007931"/>
    </source>
</evidence>
<evidence type="ECO:0000256" key="10">
    <source>
        <dbReference type="SAM" id="MobiDB-lite"/>
    </source>
</evidence>
<feature type="transmembrane region" description="Helical" evidence="11">
    <location>
        <begin position="146"/>
        <end position="171"/>
    </location>
</feature>
<dbReference type="PANTHER" id="PTHR31412">
    <property type="entry name" value="ZINC METALLOPROTEASE EGY1"/>
    <property type="match status" value="1"/>
</dbReference>
<feature type="transmembrane region" description="Helical" evidence="11">
    <location>
        <begin position="83"/>
        <end position="104"/>
    </location>
</feature>
<dbReference type="InterPro" id="IPR044838">
    <property type="entry name" value="EGY1-like"/>
</dbReference>
<evidence type="ECO:0000256" key="7">
    <source>
        <dbReference type="ARBA" id="ARBA00022946"/>
    </source>
</evidence>
<dbReference type="AlphaFoldDB" id="Q01W43"/>
<feature type="domain" description="Peptidase M50" evidence="12">
    <location>
        <begin position="90"/>
        <end position="253"/>
    </location>
</feature>
<evidence type="ECO:0000313" key="13">
    <source>
        <dbReference type="EMBL" id="ABJ86122.1"/>
    </source>
</evidence>
<dbReference type="GO" id="GO:0006508">
    <property type="term" value="P:proteolysis"/>
    <property type="evidence" value="ECO:0007669"/>
    <property type="project" value="UniProtKB-KW"/>
</dbReference>
<dbReference type="CDD" id="cd06160">
    <property type="entry name" value="S2P-M50_like_2"/>
    <property type="match status" value="1"/>
</dbReference>
<name>Q01W43_SOLUE</name>
<reference evidence="13" key="1">
    <citation type="submission" date="2006-10" db="EMBL/GenBank/DDBJ databases">
        <title>Complete sequence of Solibacter usitatus Ellin6076.</title>
        <authorList>
            <consortium name="US DOE Joint Genome Institute"/>
            <person name="Copeland A."/>
            <person name="Lucas S."/>
            <person name="Lapidus A."/>
            <person name="Barry K."/>
            <person name="Detter J.C."/>
            <person name="Glavina del Rio T."/>
            <person name="Hammon N."/>
            <person name="Israni S."/>
            <person name="Dalin E."/>
            <person name="Tice H."/>
            <person name="Pitluck S."/>
            <person name="Thompson L.S."/>
            <person name="Brettin T."/>
            <person name="Bruce D."/>
            <person name="Han C."/>
            <person name="Tapia R."/>
            <person name="Gilna P."/>
            <person name="Schmutz J."/>
            <person name="Larimer F."/>
            <person name="Land M."/>
            <person name="Hauser L."/>
            <person name="Kyrpides N."/>
            <person name="Mikhailova N."/>
            <person name="Janssen P.H."/>
            <person name="Kuske C.R."/>
            <person name="Richardson P."/>
        </authorList>
    </citation>
    <scope>NUCLEOTIDE SEQUENCE</scope>
    <source>
        <strain evidence="13">Ellin6076</strain>
    </source>
</reference>
<evidence type="ECO:0000256" key="1">
    <source>
        <dbReference type="ARBA" id="ARBA00001947"/>
    </source>
</evidence>
<dbReference type="InterPro" id="IPR008915">
    <property type="entry name" value="Peptidase_M50"/>
</dbReference>
<comment type="subcellular location">
    <subcellularLocation>
        <location evidence="2">Membrane</location>
        <topology evidence="2">Multi-pass membrane protein</topology>
    </subcellularLocation>
</comment>
<evidence type="ECO:0000256" key="8">
    <source>
        <dbReference type="ARBA" id="ARBA00022989"/>
    </source>
</evidence>
<dbReference type="PANTHER" id="PTHR31412:SF0">
    <property type="entry name" value="ZINC METALLOPROTEASE EGY1, CHLOROPLASTIC-RELATED"/>
    <property type="match status" value="1"/>
</dbReference>
<dbReference type="KEGG" id="sus:Acid_5169"/>
<keyword evidence="9 11" id="KW-0472">Membrane</keyword>
<dbReference type="InParanoid" id="Q01W43"/>
<feature type="transmembrane region" description="Helical" evidence="11">
    <location>
        <begin position="116"/>
        <end position="134"/>
    </location>
</feature>
<keyword evidence="4" id="KW-0645">Protease</keyword>
<organism evidence="13">
    <name type="scientific">Solibacter usitatus (strain Ellin6076)</name>
    <dbReference type="NCBI Taxonomy" id="234267"/>
    <lineage>
        <taxon>Bacteria</taxon>
        <taxon>Pseudomonadati</taxon>
        <taxon>Acidobacteriota</taxon>
        <taxon>Terriglobia</taxon>
        <taxon>Bryobacterales</taxon>
        <taxon>Solibacteraceae</taxon>
        <taxon>Candidatus Solibacter</taxon>
    </lineage>
</organism>
<dbReference type="HOGENOM" id="CLU_028221_0_0_0"/>
<evidence type="ECO:0000256" key="6">
    <source>
        <dbReference type="ARBA" id="ARBA00022801"/>
    </source>
</evidence>
<dbReference type="OrthoDB" id="9781963at2"/>
<keyword evidence="8 11" id="KW-1133">Transmembrane helix</keyword>
<feature type="transmembrane region" description="Helical" evidence="11">
    <location>
        <begin position="299"/>
        <end position="318"/>
    </location>
</feature>
<dbReference type="STRING" id="234267.Acid_5169"/>
<evidence type="ECO:0000256" key="2">
    <source>
        <dbReference type="ARBA" id="ARBA00004141"/>
    </source>
</evidence>
<keyword evidence="5 11" id="KW-0812">Transmembrane</keyword>
<dbReference type="EMBL" id="CP000473">
    <property type="protein sequence ID" value="ABJ86122.1"/>
    <property type="molecule type" value="Genomic_DNA"/>
</dbReference>
<dbReference type="Pfam" id="PF02163">
    <property type="entry name" value="Peptidase_M50"/>
    <property type="match status" value="1"/>
</dbReference>
<sequence>MSSQDFSPAPFPDYPETGTSESYSVPAPRTQERYWLYSLLFALTLASTCIVGAAMQTDFEHGIPFDLEHSLDLWGYVWRHPSFLLHGLPFSLTLLLILLAHEFGHYVAAVFHQVDASLPYFLPSPFLGTFGAFIRVRSPIYSKRALFDIGIAGPLAGFVFLVPALAVGIAFSKVIPGIAHQGSLQFGIPFLQQVLQQAIFPGVPLSDLCLHPVARAAGIGMFATAMNLLPIGQLDGGHILYSFFPMRHKMVSRAICVLMLPLGPLWWGWTVWGVILLWLGRRHPSIYDSTILSPGRRKLGWLALGVFLLCFTLVPFATRGL</sequence>
<comment type="cofactor">
    <cofactor evidence="1">
        <name>Zn(2+)</name>
        <dbReference type="ChEBI" id="CHEBI:29105"/>
    </cofactor>
</comment>
<gene>
    <name evidence="13" type="ordered locus">Acid_5169</name>
</gene>
<evidence type="ECO:0000259" key="12">
    <source>
        <dbReference type="Pfam" id="PF02163"/>
    </source>
</evidence>
<evidence type="ECO:0000256" key="5">
    <source>
        <dbReference type="ARBA" id="ARBA00022692"/>
    </source>
</evidence>
<feature type="transmembrane region" description="Helical" evidence="11">
    <location>
        <begin position="255"/>
        <end position="279"/>
    </location>
</feature>